<sequence>MKFFQYFTAALLPVTAFAIPAAEPDPKAAAVPATITADDFHVLIKRQTDLGGLIGDLTESLGAIKDLLSTDSLNNINTVVTKLAELLSDPTTAQIKSLVGTAADLLGGDAVGNLIDQIPALLESVGGLLNEETLNKITTLLNNASLLLTEEFANNVRDLVNDIAPLVSAVAQVISALLGALLG</sequence>
<dbReference type="EMBL" id="PVWQ01000003">
    <property type="protein sequence ID" value="RDW86971.1"/>
    <property type="molecule type" value="Genomic_DNA"/>
</dbReference>
<organism evidence="2 3">
    <name type="scientific">Aspergillus mulundensis</name>
    <dbReference type="NCBI Taxonomy" id="1810919"/>
    <lineage>
        <taxon>Eukaryota</taxon>
        <taxon>Fungi</taxon>
        <taxon>Dikarya</taxon>
        <taxon>Ascomycota</taxon>
        <taxon>Pezizomycotina</taxon>
        <taxon>Eurotiomycetes</taxon>
        <taxon>Eurotiomycetidae</taxon>
        <taxon>Eurotiales</taxon>
        <taxon>Aspergillaceae</taxon>
        <taxon>Aspergillus</taxon>
        <taxon>Aspergillus subgen. Nidulantes</taxon>
    </lineage>
</organism>
<accession>A0A3D8SLB1</accession>
<feature type="signal peptide" evidence="1">
    <location>
        <begin position="1"/>
        <end position="18"/>
    </location>
</feature>
<reference evidence="2 3" key="1">
    <citation type="journal article" date="2018" name="IMA Fungus">
        <title>IMA Genome-F 9: Draft genome sequence of Annulohypoxylon stygium, Aspergillus mulundensis, Berkeleyomyces basicola (syn. Thielaviopsis basicola), Ceratocystis smalleyi, two Cercospora beticola strains, Coleophoma cylindrospora, Fusarium fracticaudum, Phialophora cf. hyalina, and Morchella septimelata.</title>
        <authorList>
            <person name="Wingfield B.D."/>
            <person name="Bills G.F."/>
            <person name="Dong Y."/>
            <person name="Huang W."/>
            <person name="Nel W.J."/>
            <person name="Swalarsk-Parry B.S."/>
            <person name="Vaghefi N."/>
            <person name="Wilken P.M."/>
            <person name="An Z."/>
            <person name="de Beer Z.W."/>
            <person name="De Vos L."/>
            <person name="Chen L."/>
            <person name="Duong T.A."/>
            <person name="Gao Y."/>
            <person name="Hammerbacher A."/>
            <person name="Kikkert J.R."/>
            <person name="Li Y."/>
            <person name="Li H."/>
            <person name="Li K."/>
            <person name="Li Q."/>
            <person name="Liu X."/>
            <person name="Ma X."/>
            <person name="Naidoo K."/>
            <person name="Pethybridge S.J."/>
            <person name="Sun J."/>
            <person name="Steenkamp E.T."/>
            <person name="van der Nest M.A."/>
            <person name="van Wyk S."/>
            <person name="Wingfield M.J."/>
            <person name="Xiong C."/>
            <person name="Yue Q."/>
            <person name="Zhang X."/>
        </authorList>
    </citation>
    <scope>NUCLEOTIDE SEQUENCE [LARGE SCALE GENOMIC DNA]</scope>
    <source>
        <strain evidence="2 3">DSM 5745</strain>
    </source>
</reference>
<protein>
    <submittedName>
        <fullName evidence="2">Uncharacterized protein</fullName>
    </submittedName>
</protein>
<keyword evidence="3" id="KW-1185">Reference proteome</keyword>
<evidence type="ECO:0000256" key="1">
    <source>
        <dbReference type="SAM" id="SignalP"/>
    </source>
</evidence>
<dbReference type="RefSeq" id="XP_026606495.1">
    <property type="nucleotide sequence ID" value="XM_026745629.1"/>
</dbReference>
<evidence type="ECO:0000313" key="2">
    <source>
        <dbReference type="EMBL" id="RDW86971.1"/>
    </source>
</evidence>
<dbReference type="Proteomes" id="UP000256690">
    <property type="component" value="Unassembled WGS sequence"/>
</dbReference>
<feature type="chain" id="PRO_5017544896" evidence="1">
    <location>
        <begin position="19"/>
        <end position="183"/>
    </location>
</feature>
<comment type="caution">
    <text evidence="2">The sequence shown here is derived from an EMBL/GenBank/DDBJ whole genome shotgun (WGS) entry which is preliminary data.</text>
</comment>
<proteinExistence type="predicted"/>
<dbReference type="STRING" id="1810919.A0A3D8SLB1"/>
<dbReference type="AlphaFoldDB" id="A0A3D8SLB1"/>
<dbReference type="GeneID" id="38113983"/>
<gene>
    <name evidence="2" type="ORF">DSM5745_03613</name>
</gene>
<keyword evidence="1" id="KW-0732">Signal</keyword>
<name>A0A3D8SLB1_9EURO</name>
<evidence type="ECO:0000313" key="3">
    <source>
        <dbReference type="Proteomes" id="UP000256690"/>
    </source>
</evidence>
<dbReference type="OrthoDB" id="3438016at2759"/>